<evidence type="ECO:0000313" key="1">
    <source>
        <dbReference type="EMBL" id="WBP84549.1"/>
    </source>
</evidence>
<dbReference type="EMBL" id="CP115450">
    <property type="protein sequence ID" value="WBP84549.1"/>
    <property type="molecule type" value="Genomic_DNA"/>
</dbReference>
<protein>
    <submittedName>
        <fullName evidence="1">Uncharacterized protein</fullName>
    </submittedName>
</protein>
<gene>
    <name evidence="1" type="ORF">O1G21_00845</name>
</gene>
<dbReference type="RefSeq" id="WP_270139849.1">
    <property type="nucleotide sequence ID" value="NZ_CP115450.1"/>
</dbReference>
<name>A0ABY7PWK5_9ACTN</name>
<reference evidence="2" key="1">
    <citation type="submission" date="2022-12" db="EMBL/GenBank/DDBJ databases">
        <authorList>
            <person name="Mo P."/>
        </authorList>
    </citation>
    <scope>NUCLEOTIDE SEQUENCE [LARGE SCALE GENOMIC DNA]</scope>
    <source>
        <strain evidence="2">HUAS 3-15</strain>
    </source>
</reference>
<sequence>MTATIGAPDPLAAAEKRWQRIEDQLAAVGHRMRTDSDAAIASIDDCLARLDALREALRTPGRGRRPVS</sequence>
<keyword evidence="2" id="KW-1185">Reference proteome</keyword>
<dbReference type="Proteomes" id="UP001212821">
    <property type="component" value="Chromosome"/>
</dbReference>
<organism evidence="1 2">
    <name type="scientific">Kitasatospora cathayae</name>
    <dbReference type="NCBI Taxonomy" id="3004092"/>
    <lineage>
        <taxon>Bacteria</taxon>
        <taxon>Bacillati</taxon>
        <taxon>Actinomycetota</taxon>
        <taxon>Actinomycetes</taxon>
        <taxon>Kitasatosporales</taxon>
        <taxon>Streptomycetaceae</taxon>
        <taxon>Kitasatospora</taxon>
    </lineage>
</organism>
<evidence type="ECO:0000313" key="2">
    <source>
        <dbReference type="Proteomes" id="UP001212821"/>
    </source>
</evidence>
<proteinExistence type="predicted"/>
<accession>A0ABY7PWK5</accession>